<evidence type="ECO:0000256" key="4">
    <source>
        <dbReference type="ARBA" id="ARBA00022691"/>
    </source>
</evidence>
<dbReference type="OrthoDB" id="514248at2759"/>
<accession>J4I941</accession>
<evidence type="ECO:0000256" key="3">
    <source>
        <dbReference type="ARBA" id="ARBA00022679"/>
    </source>
</evidence>
<dbReference type="InterPro" id="IPR029063">
    <property type="entry name" value="SAM-dependent_MTases_sf"/>
</dbReference>
<dbReference type="EMBL" id="HE796987">
    <property type="protein sequence ID" value="CCM00501.1"/>
    <property type="molecule type" value="Genomic_DNA"/>
</dbReference>
<dbReference type="HOGENOM" id="CLU_027534_0_1_1"/>
<keyword evidence="4 6" id="KW-0949">S-adenosyl-L-methionine</keyword>
<dbReference type="Proteomes" id="UP000006352">
    <property type="component" value="Unassembled WGS sequence"/>
</dbReference>
<dbReference type="GeneID" id="24095412"/>
<organism evidence="7 8">
    <name type="scientific">Fibroporia radiculosa</name>
    <dbReference type="NCBI Taxonomy" id="599839"/>
    <lineage>
        <taxon>Eukaryota</taxon>
        <taxon>Fungi</taxon>
        <taxon>Dikarya</taxon>
        <taxon>Basidiomycota</taxon>
        <taxon>Agaricomycotina</taxon>
        <taxon>Agaricomycetes</taxon>
        <taxon>Polyporales</taxon>
        <taxon>Fibroporiaceae</taxon>
        <taxon>Fibroporia</taxon>
    </lineage>
</organism>
<feature type="binding site" evidence="6">
    <location>
        <position position="98"/>
    </location>
    <ligand>
        <name>S-adenosyl-L-methionine</name>
        <dbReference type="ChEBI" id="CHEBI:59789"/>
    </ligand>
</feature>
<keyword evidence="2 5" id="KW-0489">Methyltransferase</keyword>
<proteinExistence type="inferred from homology"/>
<evidence type="ECO:0000313" key="7">
    <source>
        <dbReference type="EMBL" id="CCM00501.1"/>
    </source>
</evidence>
<keyword evidence="3 5" id="KW-0808">Transferase</keyword>
<evidence type="ECO:0000256" key="1">
    <source>
        <dbReference type="ARBA" id="ARBA00005878"/>
    </source>
</evidence>
<dbReference type="GO" id="GO:0008168">
    <property type="term" value="F:methyltransferase activity"/>
    <property type="evidence" value="ECO:0007669"/>
    <property type="project" value="UniProtKB-KW"/>
</dbReference>
<name>J4I941_9APHY</name>
<evidence type="ECO:0000256" key="2">
    <source>
        <dbReference type="ARBA" id="ARBA00022603"/>
    </source>
</evidence>
<feature type="binding site" evidence="6">
    <location>
        <position position="178"/>
    </location>
    <ligand>
        <name>S-adenosyl-L-methionine</name>
        <dbReference type="ChEBI" id="CHEBI:59789"/>
    </ligand>
</feature>
<dbReference type="PANTHER" id="PTHR13393">
    <property type="entry name" value="SAM-DEPENDENT METHYLTRANSFERASE"/>
    <property type="match status" value="1"/>
</dbReference>
<dbReference type="SUPFAM" id="SSF53335">
    <property type="entry name" value="S-adenosyl-L-methionine-dependent methyltransferases"/>
    <property type="match status" value="1"/>
</dbReference>
<protein>
    <recommendedName>
        <fullName evidence="9">U6 small nuclear RNA (adenine-(43)-N(6))-methyltransferase</fullName>
    </recommendedName>
</protein>
<dbReference type="PIRSF" id="PIRSF037350">
    <property type="entry name" value="Mtase_ZK1128_prd"/>
    <property type="match status" value="1"/>
</dbReference>
<gene>
    <name evidence="7" type="ORF">FIBRA_02535</name>
</gene>
<evidence type="ECO:0000313" key="8">
    <source>
        <dbReference type="Proteomes" id="UP000006352"/>
    </source>
</evidence>
<dbReference type="PANTHER" id="PTHR13393:SF0">
    <property type="entry name" value="RNA N6-ADENOSINE-METHYLTRANSFERASE METTL16"/>
    <property type="match status" value="1"/>
</dbReference>
<reference evidence="7 8" key="1">
    <citation type="journal article" date="2012" name="Appl. Environ. Microbiol.">
        <title>Short-read sequencing for genomic analysis of the brown rot fungus Fibroporia radiculosa.</title>
        <authorList>
            <person name="Tang J.D."/>
            <person name="Perkins A.D."/>
            <person name="Sonstegard T.S."/>
            <person name="Schroeder S.G."/>
            <person name="Burgess S.C."/>
            <person name="Diehl S.V."/>
        </authorList>
    </citation>
    <scope>NUCLEOTIDE SEQUENCE [LARGE SCALE GENOMIC DNA]</scope>
    <source>
        <strain evidence="7 8">TFFH 294</strain>
    </source>
</reference>
<dbReference type="Pfam" id="PF05971">
    <property type="entry name" value="Methyltransf_10"/>
    <property type="match status" value="2"/>
</dbReference>
<feature type="binding site" evidence="6">
    <location>
        <position position="237"/>
    </location>
    <ligand>
        <name>S-adenosyl-L-methionine</name>
        <dbReference type="ChEBI" id="CHEBI:59789"/>
    </ligand>
</feature>
<dbReference type="STRING" id="599839.J4I941"/>
<dbReference type="RefSeq" id="XP_012179784.1">
    <property type="nucleotide sequence ID" value="XM_012324394.1"/>
</dbReference>
<dbReference type="Gene3D" id="3.40.50.150">
    <property type="entry name" value="Vaccinia Virus protein VP39"/>
    <property type="match status" value="1"/>
</dbReference>
<comment type="similarity">
    <text evidence="1 5">Belongs to the methyltransferase superfamily. METTL16/RlmF family.</text>
</comment>
<dbReference type="GO" id="GO:0005634">
    <property type="term" value="C:nucleus"/>
    <property type="evidence" value="ECO:0007669"/>
    <property type="project" value="TreeGrafter"/>
</dbReference>
<dbReference type="InterPro" id="IPR010286">
    <property type="entry name" value="METTL16/RlmF"/>
</dbReference>
<evidence type="ECO:0000256" key="6">
    <source>
        <dbReference type="PIRSR" id="PIRSR037350-1"/>
    </source>
</evidence>
<dbReference type="GO" id="GO:0070475">
    <property type="term" value="P:rRNA base methylation"/>
    <property type="evidence" value="ECO:0007669"/>
    <property type="project" value="TreeGrafter"/>
</dbReference>
<sequence>MHPRNPYQNPPDFQQLADAYPPLKPYLVYSYHGVTIDFMDESAQRSDSSQMGCRVLIYPPYSIIETQNRRLTEALLYRDFQVTINIPEDRICPPVPNRLNYILWLQDVVDATAIAEPTDSERKISGIDMSFYNLSSSGLPFSPSLDFCCNWSVVTHRGLASLSFTSSLLSGNRLFNPDVDEKSLESARFNVRRNNLDDRITVVKSKPSGSMLLHLFESNSDGASTSNGVHFDFTMCNPPFYRNREEILRSAEAKEFGPAAVCTGADVEMIAPGGEVSFVGRMVQESVEIRTKCRWYTSMLGKLSSLTEIVTLLRVHHVDNYACTEFVQGRTRRWAIAWSFGDVRLPDCLARISSTEAQNLMPARNTLRQSYPQAKSLVHLASVVTAICALLHDISVRSPLPGEQCAGAGLEIIIAAPRDTWSRAARRKKAHGITMQTEPDSSAEPILVCRIVCVEEGDNRMREESASGSIKLRFDWMKGRDRSLYESFTSHVGRKVAAALGAC</sequence>
<dbReference type="FunCoup" id="J4I941">
    <property type="interactions" value="219"/>
</dbReference>
<evidence type="ECO:0000256" key="5">
    <source>
        <dbReference type="PIRNR" id="PIRNR037350"/>
    </source>
</evidence>
<dbReference type="AlphaFoldDB" id="J4I941"/>
<evidence type="ECO:0008006" key="9">
    <source>
        <dbReference type="Google" id="ProtNLM"/>
    </source>
</evidence>
<dbReference type="InParanoid" id="J4I941"/>
<dbReference type="InterPro" id="IPR017182">
    <property type="entry name" value="METTL16/PsiM"/>
</dbReference>
<keyword evidence="8" id="KW-1185">Reference proteome</keyword>